<gene>
    <name evidence="1" type="ORF">CRG98_042605</name>
</gene>
<feature type="non-terminal residue" evidence="1">
    <location>
        <position position="62"/>
    </location>
</feature>
<dbReference type="Proteomes" id="UP000233551">
    <property type="component" value="Unassembled WGS sequence"/>
</dbReference>
<keyword evidence="2" id="KW-1185">Reference proteome</keyword>
<reference evidence="1 2" key="1">
    <citation type="submission" date="2017-11" db="EMBL/GenBank/DDBJ databases">
        <title>De-novo sequencing of pomegranate (Punica granatum L.) genome.</title>
        <authorList>
            <person name="Akparov Z."/>
            <person name="Amiraslanov A."/>
            <person name="Hajiyeva S."/>
            <person name="Abbasov M."/>
            <person name="Kaur K."/>
            <person name="Hamwieh A."/>
            <person name="Solovyev V."/>
            <person name="Salamov A."/>
            <person name="Braich B."/>
            <person name="Kosarev P."/>
            <person name="Mahmoud A."/>
            <person name="Hajiyev E."/>
            <person name="Babayeva S."/>
            <person name="Izzatullayeva V."/>
            <person name="Mammadov A."/>
            <person name="Mammadov A."/>
            <person name="Sharifova S."/>
            <person name="Ojaghi J."/>
            <person name="Eynullazada K."/>
            <person name="Bayramov B."/>
            <person name="Abdulazimova A."/>
            <person name="Shahmuradov I."/>
        </authorList>
    </citation>
    <scope>NUCLEOTIDE SEQUENCE [LARGE SCALE GENOMIC DNA]</scope>
    <source>
        <strain evidence="2">cv. AG2017</strain>
        <tissue evidence="1">Leaf</tissue>
    </source>
</reference>
<evidence type="ECO:0000313" key="2">
    <source>
        <dbReference type="Proteomes" id="UP000233551"/>
    </source>
</evidence>
<accession>A0A2I0HZ61</accession>
<dbReference type="AlphaFoldDB" id="A0A2I0HZ61"/>
<name>A0A2I0HZ61_PUNGR</name>
<protein>
    <submittedName>
        <fullName evidence="1">Uncharacterized protein</fullName>
    </submittedName>
</protein>
<organism evidence="1 2">
    <name type="scientific">Punica granatum</name>
    <name type="common">Pomegranate</name>
    <dbReference type="NCBI Taxonomy" id="22663"/>
    <lineage>
        <taxon>Eukaryota</taxon>
        <taxon>Viridiplantae</taxon>
        <taxon>Streptophyta</taxon>
        <taxon>Embryophyta</taxon>
        <taxon>Tracheophyta</taxon>
        <taxon>Spermatophyta</taxon>
        <taxon>Magnoliopsida</taxon>
        <taxon>eudicotyledons</taxon>
        <taxon>Gunneridae</taxon>
        <taxon>Pentapetalae</taxon>
        <taxon>rosids</taxon>
        <taxon>malvids</taxon>
        <taxon>Myrtales</taxon>
        <taxon>Lythraceae</taxon>
        <taxon>Punica</taxon>
    </lineage>
</organism>
<dbReference type="EMBL" id="PGOL01004614">
    <property type="protein sequence ID" value="PKI37004.1"/>
    <property type="molecule type" value="Genomic_DNA"/>
</dbReference>
<comment type="caution">
    <text evidence="1">The sequence shown here is derived from an EMBL/GenBank/DDBJ whole genome shotgun (WGS) entry which is preliminary data.</text>
</comment>
<sequence length="62" mass="7120">MVPCGARKVRTRVYGPVWHMKVRTGVYGPVWCEKGKNTGLWARAVRERKGKNTGLWARVVHE</sequence>
<evidence type="ECO:0000313" key="1">
    <source>
        <dbReference type="EMBL" id="PKI37004.1"/>
    </source>
</evidence>
<proteinExistence type="predicted"/>